<dbReference type="STRING" id="1913577.LPB144_00720"/>
<keyword evidence="1" id="KW-0175">Coiled coil</keyword>
<keyword evidence="3" id="KW-1185">Reference proteome</keyword>
<feature type="coiled-coil region" evidence="1">
    <location>
        <begin position="299"/>
        <end position="333"/>
    </location>
</feature>
<reference evidence="2 3" key="1">
    <citation type="submission" date="2016-11" db="EMBL/GenBank/DDBJ databases">
        <title>Gramella sp. LPB0144 isolated from marine environment.</title>
        <authorList>
            <person name="Kim E."/>
            <person name="Yi H."/>
        </authorList>
    </citation>
    <scope>NUCLEOTIDE SEQUENCE [LARGE SCALE GENOMIC DNA]</scope>
    <source>
        <strain evidence="2 3">LPB0144</strain>
    </source>
</reference>
<dbReference type="AlphaFoldDB" id="A0A1L3J1L9"/>
<accession>A0A1L3J1L9</accession>
<dbReference type="Proteomes" id="UP000182510">
    <property type="component" value="Chromosome"/>
</dbReference>
<evidence type="ECO:0000313" key="2">
    <source>
        <dbReference type="EMBL" id="APG59013.1"/>
    </source>
</evidence>
<organism evidence="2 3">
    <name type="scientific">Christiangramia salexigens</name>
    <dbReference type="NCBI Taxonomy" id="1913577"/>
    <lineage>
        <taxon>Bacteria</taxon>
        <taxon>Pseudomonadati</taxon>
        <taxon>Bacteroidota</taxon>
        <taxon>Flavobacteriia</taxon>
        <taxon>Flavobacteriales</taxon>
        <taxon>Flavobacteriaceae</taxon>
        <taxon>Christiangramia</taxon>
    </lineage>
</organism>
<dbReference type="KEGG" id="grl:LPB144_00720"/>
<dbReference type="EMBL" id="CP018153">
    <property type="protein sequence ID" value="APG59013.1"/>
    <property type="molecule type" value="Genomic_DNA"/>
</dbReference>
<proteinExistence type="predicted"/>
<sequence length="344" mass="41126">MCRELYINNKTFFKYSLFEILISFLSFFKSIRMPCREYPIALKKENNQLAEIQNVPNGKACNCYCFYCKGDLIAVNKEENKVTDHFKHYPGSNCTLSFETYLHWLTKKIFERFDFIKLPSITFKDLYVKYWCFESEKTKKIKDLFSKYNLPEEFRDIIQYEFDLNVLNPFKIELCTTEKRLKNEEEQIQPDILLKLDSMDLLVEPYVTSKVDARKLAKIKEIDISTLAIDLNTFRKENRLEFTEEDLTNYLLLDSCKEWLYLSKSFREELFNEFMCLLDKRLNERISMVQDYANHAADIEKNGNEMKSTQDTIEQLERKIRSLESVNSDLASKRRLCIRSIYSY</sequence>
<evidence type="ECO:0000256" key="1">
    <source>
        <dbReference type="SAM" id="Coils"/>
    </source>
</evidence>
<name>A0A1L3J1L9_9FLAO</name>
<gene>
    <name evidence="2" type="ORF">LPB144_00720</name>
</gene>
<evidence type="ECO:0000313" key="3">
    <source>
        <dbReference type="Proteomes" id="UP000182510"/>
    </source>
</evidence>
<protein>
    <submittedName>
        <fullName evidence="2">Uncharacterized protein</fullName>
    </submittedName>
</protein>